<feature type="transmembrane region" description="Helical" evidence="8">
    <location>
        <begin position="56"/>
        <end position="77"/>
    </location>
</feature>
<evidence type="ECO:0000256" key="2">
    <source>
        <dbReference type="ARBA" id="ARBA00008432"/>
    </source>
</evidence>
<feature type="transmembrane region" description="Helical" evidence="8">
    <location>
        <begin position="21"/>
        <end position="44"/>
    </location>
</feature>
<evidence type="ECO:0000259" key="9">
    <source>
        <dbReference type="PROSITE" id="PS50850"/>
    </source>
</evidence>
<dbReference type="GO" id="GO:0005886">
    <property type="term" value="C:plasma membrane"/>
    <property type="evidence" value="ECO:0007669"/>
    <property type="project" value="UniProtKB-SubCell"/>
</dbReference>
<feature type="transmembrane region" description="Helical" evidence="8">
    <location>
        <begin position="387"/>
        <end position="411"/>
    </location>
</feature>
<dbReference type="EMBL" id="NVUS01000002">
    <property type="protein sequence ID" value="PCJ03566.1"/>
    <property type="molecule type" value="Genomic_DNA"/>
</dbReference>
<feature type="transmembrane region" description="Helical" evidence="8">
    <location>
        <begin position="449"/>
        <end position="469"/>
    </location>
</feature>
<accession>A0A2A4ZAK9</accession>
<feature type="transmembrane region" description="Helical" evidence="8">
    <location>
        <begin position="176"/>
        <end position="195"/>
    </location>
</feature>
<feature type="transmembrane region" description="Helical" evidence="8">
    <location>
        <begin position="328"/>
        <end position="351"/>
    </location>
</feature>
<dbReference type="InterPro" id="IPR011701">
    <property type="entry name" value="MFS"/>
</dbReference>
<protein>
    <recommendedName>
        <fullName evidence="8">Nitrate/nitrite transporter</fullName>
    </recommendedName>
</protein>
<dbReference type="PROSITE" id="PS50850">
    <property type="entry name" value="MFS"/>
    <property type="match status" value="1"/>
</dbReference>
<feature type="transmembrane region" description="Helical" evidence="8">
    <location>
        <begin position="251"/>
        <end position="275"/>
    </location>
</feature>
<reference key="1">
    <citation type="submission" date="2017-08" db="EMBL/GenBank/DDBJ databases">
        <title>A dynamic microbial community with high functional redundancy inhabits the cold, oxic subseafloor aquifer.</title>
        <authorList>
            <person name="Tully B.J."/>
            <person name="Wheat C.G."/>
            <person name="Glazer B.T."/>
            <person name="Huber J.A."/>
        </authorList>
    </citation>
    <scope>NUCLEOTIDE SEQUENCE [LARGE SCALE GENOMIC DNA]</scope>
</reference>
<evidence type="ECO:0000256" key="5">
    <source>
        <dbReference type="ARBA" id="ARBA00022989"/>
    </source>
</evidence>
<dbReference type="InterPro" id="IPR036259">
    <property type="entry name" value="MFS_trans_sf"/>
</dbReference>
<comment type="similarity">
    <text evidence="2 8">Belongs to the major facilitator superfamily. Nitrate/nitrite porter (TC 2.A.1.8) family.</text>
</comment>
<name>A0A2A4ZAK9_9PROT</name>
<feature type="transmembrane region" description="Helical" evidence="8">
    <location>
        <begin position="296"/>
        <end position="322"/>
    </location>
</feature>
<dbReference type="PANTHER" id="PTHR23515">
    <property type="entry name" value="HIGH-AFFINITY NITRATE TRANSPORTER 2.3"/>
    <property type="match status" value="1"/>
</dbReference>
<evidence type="ECO:0000256" key="7">
    <source>
        <dbReference type="ARBA" id="ARBA00023136"/>
    </source>
</evidence>
<keyword evidence="4 8" id="KW-0812">Transmembrane</keyword>
<dbReference type="InterPro" id="IPR004737">
    <property type="entry name" value="NO3_transporter_NarK/NarU-like"/>
</dbReference>
<dbReference type="GO" id="GO:0015112">
    <property type="term" value="F:nitrate transmembrane transporter activity"/>
    <property type="evidence" value="ECO:0007669"/>
    <property type="project" value="UniProtKB-UniRule"/>
</dbReference>
<evidence type="ECO:0000256" key="1">
    <source>
        <dbReference type="ARBA" id="ARBA00004141"/>
    </source>
</evidence>
<comment type="caution">
    <text evidence="8">Lacks conserved residue(s) required for the propagation of feature annotation.</text>
</comment>
<organism evidence="10">
    <name type="scientific">OCS116 cluster bacterium</name>
    <dbReference type="NCBI Taxonomy" id="2030921"/>
    <lineage>
        <taxon>Bacteria</taxon>
        <taxon>Pseudomonadati</taxon>
        <taxon>Pseudomonadota</taxon>
        <taxon>Alphaproteobacteria</taxon>
        <taxon>OCS116 cluster</taxon>
    </lineage>
</organism>
<dbReference type="NCBIfam" id="TIGR00886">
    <property type="entry name" value="2A0108"/>
    <property type="match status" value="1"/>
</dbReference>
<feature type="transmembrane region" description="Helical" evidence="8">
    <location>
        <begin position="216"/>
        <end position="239"/>
    </location>
</feature>
<dbReference type="AlphaFoldDB" id="A0A2A4ZAK9"/>
<dbReference type="Gene3D" id="1.20.1250.20">
    <property type="entry name" value="MFS general substrate transporter like domains"/>
    <property type="match status" value="2"/>
</dbReference>
<feature type="transmembrane region" description="Helical" evidence="8">
    <location>
        <begin position="151"/>
        <end position="170"/>
    </location>
</feature>
<evidence type="ECO:0000256" key="3">
    <source>
        <dbReference type="ARBA" id="ARBA00022448"/>
    </source>
</evidence>
<gene>
    <name evidence="10" type="ORF">COB13_02800</name>
</gene>
<evidence type="ECO:0000256" key="6">
    <source>
        <dbReference type="ARBA" id="ARBA00023063"/>
    </source>
</evidence>
<dbReference type="GO" id="GO:0015113">
    <property type="term" value="F:nitrite transmembrane transporter activity"/>
    <property type="evidence" value="ECO:0007669"/>
    <property type="project" value="InterPro"/>
</dbReference>
<feature type="transmembrane region" description="Helical" evidence="8">
    <location>
        <begin position="363"/>
        <end position="381"/>
    </location>
</feature>
<dbReference type="GO" id="GO:0042128">
    <property type="term" value="P:nitrate assimilation"/>
    <property type="evidence" value="ECO:0007669"/>
    <property type="project" value="UniProtKB-UniRule"/>
</dbReference>
<evidence type="ECO:0000313" key="10">
    <source>
        <dbReference type="EMBL" id="PCJ03566.1"/>
    </source>
</evidence>
<feature type="transmembrane region" description="Helical" evidence="8">
    <location>
        <begin position="84"/>
        <end position="104"/>
    </location>
</feature>
<keyword evidence="6 8" id="KW-0534">Nitrate assimilation</keyword>
<keyword evidence="5 8" id="KW-1133">Transmembrane helix</keyword>
<dbReference type="InterPro" id="IPR020846">
    <property type="entry name" value="MFS_dom"/>
</dbReference>
<dbReference type="InterPro" id="IPR044772">
    <property type="entry name" value="NO3_transporter"/>
</dbReference>
<feature type="transmembrane region" description="Helical" evidence="8">
    <location>
        <begin position="110"/>
        <end position="130"/>
    </location>
</feature>
<proteinExistence type="inferred from homology"/>
<comment type="caution">
    <text evidence="10">The sequence shown here is derived from an EMBL/GenBank/DDBJ whole genome shotgun (WGS) entry which is preliminary data.</text>
</comment>
<dbReference type="SUPFAM" id="SSF103473">
    <property type="entry name" value="MFS general substrate transporter"/>
    <property type="match status" value="1"/>
</dbReference>
<keyword evidence="3 8" id="KW-0813">Transport</keyword>
<dbReference type="Pfam" id="PF07690">
    <property type="entry name" value="MFS_1"/>
    <property type="match status" value="2"/>
</dbReference>
<evidence type="ECO:0000256" key="8">
    <source>
        <dbReference type="RuleBase" id="RU366033"/>
    </source>
</evidence>
<comment type="subcellular location">
    <subcellularLocation>
        <location evidence="8">Cell membrane</location>
        <topology evidence="8">Multi-pass membrane protein</topology>
    </subcellularLocation>
    <subcellularLocation>
        <location evidence="1">Membrane</location>
        <topology evidence="1">Multi-pass membrane protein</topology>
    </subcellularLocation>
</comment>
<reference evidence="10" key="2">
    <citation type="journal article" date="2018" name="ISME J.">
        <title>A dynamic microbial community with high functional redundancy inhabits the cold, oxic subseafloor aquifer.</title>
        <authorList>
            <person name="Tully B.J."/>
            <person name="Wheat C.G."/>
            <person name="Glazer B.T."/>
            <person name="Huber J.A."/>
        </authorList>
    </citation>
    <scope>NUCLEOTIDE SEQUENCE</scope>
    <source>
        <strain evidence="10">NORP83</strain>
    </source>
</reference>
<evidence type="ECO:0000256" key="4">
    <source>
        <dbReference type="ARBA" id="ARBA00022692"/>
    </source>
</evidence>
<keyword evidence="8" id="KW-1003">Cell membrane</keyword>
<keyword evidence="7 8" id="KW-0472">Membrane</keyword>
<sequence>MENSNSKINLFSLTKENKILHLSWMAFFISFLVWFNHAPLMAIIREQFGLTKQEVATILILNVALTIPARVVIGMFVDRFGPRLVYALLLFISSFLCFGFATASSFESLALFRFLLGFSGAGFVIGIRLISEWFPAKTVGLAEGIYGGWGNFGSAAAAMVLPVIALMIGGDDGWRYAVAMTGVISLGYSFFFYRVARNTPKGATYFKPKKSGAMEISSVSDFFLYIIMKMPLFLALALLTWKLSPSNLNLLGDGVCIGIYIGLTLAFAYQVYHIYEVNKIVFGKGVDEIQQYSFKQVALLSLAYMVTFGSELAVVSMLPIYFMDLFGLSAIMAGLIASSFAVMNLIARPVGGLVSDRLGRKKTLIIFLAGLAVGYYAMSLMQATWPIALVLLTTVFCSFFVQAGCGAVFAHVPLIKRRMTGQISGMVGAYGNIGGVCLLTLYSFVSTEIFFLFIGASSIILMILIFIFMSEPKGHMAEVLEDGTVELIKVG</sequence>
<feature type="transmembrane region" description="Helical" evidence="8">
    <location>
        <begin position="423"/>
        <end position="443"/>
    </location>
</feature>
<feature type="domain" description="Major facilitator superfamily (MFS) profile" evidence="9">
    <location>
        <begin position="19"/>
        <end position="473"/>
    </location>
</feature>